<keyword evidence="3" id="KW-1185">Reference proteome</keyword>
<dbReference type="eggNOG" id="KOG3943">
    <property type="taxonomic scope" value="Eukaryota"/>
</dbReference>
<dbReference type="PANTHER" id="PTHR13452">
    <property type="entry name" value="THUMP DOMAIN CONTAINING PROTEIN 1-RELATED"/>
    <property type="match status" value="1"/>
</dbReference>
<sequence>MGTKIGGNGEQNQQLTFDQDTHTDKLQHWQHQAKSIALFGVFYEARSNTRINRMKIINAVSKSVPQPHKVDLNSPNRIIIVQIEKIICMVGVIERYTVLAKFNLKQLTSPPQKQLMGQLELDSAAVSCWLSRGSHC</sequence>
<reference evidence="2" key="2">
    <citation type="submission" date="2018-04" db="EMBL/GenBank/DDBJ databases">
        <title>OnivRS2 (Oryza nivara Reference Sequence Version 2).</title>
        <authorList>
            <person name="Zhang J."/>
            <person name="Kudrna D."/>
            <person name="Lee S."/>
            <person name="Talag J."/>
            <person name="Rajasekar S."/>
            <person name="Welchert J."/>
            <person name="Hsing Y.-I."/>
            <person name="Wing R.A."/>
        </authorList>
    </citation>
    <scope>NUCLEOTIDE SEQUENCE [LARGE SCALE GENOMIC DNA]</scope>
    <source>
        <strain evidence="2">SL10</strain>
    </source>
</reference>
<dbReference type="GO" id="GO:0006400">
    <property type="term" value="P:tRNA modification"/>
    <property type="evidence" value="ECO:0007669"/>
    <property type="project" value="InterPro"/>
</dbReference>
<feature type="domain" description="THUMP" evidence="1">
    <location>
        <begin position="37"/>
        <end position="92"/>
    </location>
</feature>
<dbReference type="STRING" id="4536.A0A0E0J314"/>
<dbReference type="GO" id="GO:0003723">
    <property type="term" value="F:RNA binding"/>
    <property type="evidence" value="ECO:0007669"/>
    <property type="project" value="InterPro"/>
</dbReference>
<dbReference type="AlphaFoldDB" id="A0A0E0J314"/>
<protein>
    <recommendedName>
        <fullName evidence="1">THUMP domain-containing protein</fullName>
    </recommendedName>
</protein>
<dbReference type="Gramene" id="ONIVA11G16230.1">
    <property type="protein sequence ID" value="ONIVA11G16230.1"/>
    <property type="gene ID" value="ONIVA11G16230"/>
</dbReference>
<dbReference type="Pfam" id="PF02926">
    <property type="entry name" value="THUMP"/>
    <property type="match status" value="1"/>
</dbReference>
<dbReference type="Proteomes" id="UP000006591">
    <property type="component" value="Chromosome 11"/>
</dbReference>
<dbReference type="Gene3D" id="3.30.2300.10">
    <property type="entry name" value="THUMP superfamily"/>
    <property type="match status" value="1"/>
</dbReference>
<accession>A0A0E0J314</accession>
<evidence type="ECO:0000313" key="2">
    <source>
        <dbReference type="EnsemblPlants" id="ONIVA11G16230.1"/>
    </source>
</evidence>
<dbReference type="EnsemblPlants" id="ONIVA11G16230.1">
    <property type="protein sequence ID" value="ONIVA11G16230.1"/>
    <property type="gene ID" value="ONIVA11G16230"/>
</dbReference>
<evidence type="ECO:0000259" key="1">
    <source>
        <dbReference type="Pfam" id="PF02926"/>
    </source>
</evidence>
<evidence type="ECO:0000313" key="3">
    <source>
        <dbReference type="Proteomes" id="UP000006591"/>
    </source>
</evidence>
<dbReference type="InterPro" id="IPR004114">
    <property type="entry name" value="THUMP_dom"/>
</dbReference>
<dbReference type="InterPro" id="IPR040183">
    <property type="entry name" value="THUMPD1-like"/>
</dbReference>
<reference evidence="2" key="1">
    <citation type="submission" date="2015-04" db="UniProtKB">
        <authorList>
            <consortium name="EnsemblPlants"/>
        </authorList>
    </citation>
    <scope>IDENTIFICATION</scope>
    <source>
        <strain evidence="2">SL10</strain>
    </source>
</reference>
<dbReference type="PANTHER" id="PTHR13452:SF10">
    <property type="entry name" value="THUMP DOMAIN-CONTAINING PROTEIN 1"/>
    <property type="match status" value="1"/>
</dbReference>
<proteinExistence type="predicted"/>
<dbReference type="SUPFAM" id="SSF143437">
    <property type="entry name" value="THUMP domain-like"/>
    <property type="match status" value="1"/>
</dbReference>
<name>A0A0E0J314_ORYNI</name>
<organism evidence="2">
    <name type="scientific">Oryza nivara</name>
    <name type="common">Indian wild rice</name>
    <name type="synonym">Oryza sativa f. spontanea</name>
    <dbReference type="NCBI Taxonomy" id="4536"/>
    <lineage>
        <taxon>Eukaryota</taxon>
        <taxon>Viridiplantae</taxon>
        <taxon>Streptophyta</taxon>
        <taxon>Embryophyta</taxon>
        <taxon>Tracheophyta</taxon>
        <taxon>Spermatophyta</taxon>
        <taxon>Magnoliopsida</taxon>
        <taxon>Liliopsida</taxon>
        <taxon>Poales</taxon>
        <taxon>Poaceae</taxon>
        <taxon>BOP clade</taxon>
        <taxon>Oryzoideae</taxon>
        <taxon>Oryzeae</taxon>
        <taxon>Oryzinae</taxon>
        <taxon>Oryza</taxon>
    </lineage>
</organism>
<dbReference type="HOGENOM" id="CLU_1878751_0_0_1"/>